<evidence type="ECO:0000313" key="3">
    <source>
        <dbReference type="Proteomes" id="UP000198504"/>
    </source>
</evidence>
<keyword evidence="1" id="KW-0812">Transmembrane</keyword>
<proteinExistence type="inferred from homology"/>
<dbReference type="STRING" id="1036181.SAMN05421756_101869"/>
<keyword evidence="1" id="KW-0472">Membrane</keyword>
<dbReference type="InterPro" id="IPR002994">
    <property type="entry name" value="Surf1/Shy1"/>
</dbReference>
<reference evidence="3" key="1">
    <citation type="submission" date="2016-10" db="EMBL/GenBank/DDBJ databases">
        <authorList>
            <person name="Varghese N."/>
            <person name="Submissions S."/>
        </authorList>
    </citation>
    <scope>NUCLEOTIDE SEQUENCE [LARGE SCALE GENOMIC DNA]</scope>
    <source>
        <strain evidence="3">CGMCC 4.6856</strain>
    </source>
</reference>
<dbReference type="Pfam" id="PF02104">
    <property type="entry name" value="SURF1"/>
    <property type="match status" value="1"/>
</dbReference>
<keyword evidence="1" id="KW-1003">Cell membrane</keyword>
<protein>
    <recommendedName>
        <fullName evidence="1">SURF1-like protein</fullName>
    </recommendedName>
</protein>
<dbReference type="GO" id="GO:0005886">
    <property type="term" value="C:plasma membrane"/>
    <property type="evidence" value="ECO:0007669"/>
    <property type="project" value="UniProtKB-SubCell"/>
</dbReference>
<dbReference type="AlphaFoldDB" id="A0A1H9B810"/>
<accession>A0A1H9B810</accession>
<gene>
    <name evidence="2" type="ORF">SAMN05421756_101869</name>
</gene>
<keyword evidence="1" id="KW-1133">Transmembrane helix</keyword>
<dbReference type="RefSeq" id="WP_139209740.1">
    <property type="nucleotide sequence ID" value="NZ_FOFA01000001.1"/>
</dbReference>
<dbReference type="EMBL" id="FOFA01000001">
    <property type="protein sequence ID" value="SEP84831.1"/>
    <property type="molecule type" value="Genomic_DNA"/>
</dbReference>
<name>A0A1H9B810_9ACTN</name>
<dbReference type="CDD" id="cd06662">
    <property type="entry name" value="SURF1"/>
    <property type="match status" value="1"/>
</dbReference>
<dbReference type="OrthoDB" id="3266379at2"/>
<evidence type="ECO:0000256" key="1">
    <source>
        <dbReference type="RuleBase" id="RU363076"/>
    </source>
</evidence>
<dbReference type="Proteomes" id="UP000198504">
    <property type="component" value="Unassembled WGS sequence"/>
</dbReference>
<feature type="transmembrane region" description="Helical" evidence="1">
    <location>
        <begin position="20"/>
        <end position="39"/>
    </location>
</feature>
<comment type="similarity">
    <text evidence="1">Belongs to the SURF1 family.</text>
</comment>
<evidence type="ECO:0000313" key="2">
    <source>
        <dbReference type="EMBL" id="SEP84831.1"/>
    </source>
</evidence>
<organism evidence="2 3">
    <name type="scientific">Microlunatus flavus</name>
    <dbReference type="NCBI Taxonomy" id="1036181"/>
    <lineage>
        <taxon>Bacteria</taxon>
        <taxon>Bacillati</taxon>
        <taxon>Actinomycetota</taxon>
        <taxon>Actinomycetes</taxon>
        <taxon>Propionibacteriales</taxon>
        <taxon>Propionibacteriaceae</taxon>
        <taxon>Microlunatus</taxon>
    </lineage>
</organism>
<comment type="caution">
    <text evidence="1">Lacks conserved residue(s) required for the propagation of feature annotation.</text>
</comment>
<comment type="subcellular location">
    <subcellularLocation>
        <location evidence="1">Cell membrane</location>
        <topology evidence="1">Multi-pass membrane protein</topology>
    </subcellularLocation>
</comment>
<keyword evidence="3" id="KW-1185">Reference proteome</keyword>
<sequence>MSTQVEGSPLAPSHTWLKQTGVVALGVVLAAAMVVLGLWQLDVYERQGTEAAARKAAEAPLPLTTVAPAGGTVGDGFGRRVTFTGTYDPGLQLLVPTDGGYRVVTGLKQADGSVVAVVRGQEAEPQQPVPPAGEVTRTGVLLPSEEASTSTAPLPAGQVPTIRLPSLAQTWPGPLVGGFVTLDADSAGAEGLAPVAVDLPEAQGRLRNGAYALQWWVFAAFALGMSIRVARDLGRLEERELDPYA</sequence>